<evidence type="ECO:0000256" key="3">
    <source>
        <dbReference type="ARBA" id="ARBA00022448"/>
    </source>
</evidence>
<dbReference type="PANTHER" id="PTHR42953:SF1">
    <property type="entry name" value="METAL-BINDING PROTEIN HI_0362-RELATED"/>
    <property type="match status" value="1"/>
</dbReference>
<feature type="chain" id="PRO_5037151045" evidence="8">
    <location>
        <begin position="20"/>
        <end position="308"/>
    </location>
</feature>
<dbReference type="Gene3D" id="3.40.50.1980">
    <property type="entry name" value="Nitrogenase molybdenum iron protein domain"/>
    <property type="match status" value="2"/>
</dbReference>
<accession>A0A934IPC0</accession>
<comment type="subcellular location">
    <subcellularLocation>
        <location evidence="1">Cell envelope</location>
    </subcellularLocation>
</comment>
<dbReference type="PRINTS" id="PR00690">
    <property type="entry name" value="ADHESNFAMILY"/>
</dbReference>
<dbReference type="InterPro" id="IPR006127">
    <property type="entry name" value="ZnuA-like"/>
</dbReference>
<keyword evidence="4" id="KW-0479">Metal-binding</keyword>
<evidence type="ECO:0000256" key="7">
    <source>
        <dbReference type="SAM" id="MobiDB-lite"/>
    </source>
</evidence>
<evidence type="ECO:0000256" key="1">
    <source>
        <dbReference type="ARBA" id="ARBA00004196"/>
    </source>
</evidence>
<dbReference type="EMBL" id="JAEKJA010000005">
    <property type="protein sequence ID" value="MBJ3775590.1"/>
    <property type="molecule type" value="Genomic_DNA"/>
</dbReference>
<evidence type="ECO:0000313" key="10">
    <source>
        <dbReference type="Proteomes" id="UP000609531"/>
    </source>
</evidence>
<keyword evidence="5 8" id="KW-0732">Signal</keyword>
<dbReference type="GO" id="GO:0030001">
    <property type="term" value="P:metal ion transport"/>
    <property type="evidence" value="ECO:0007669"/>
    <property type="project" value="InterPro"/>
</dbReference>
<dbReference type="CDD" id="cd01137">
    <property type="entry name" value="PsaA"/>
    <property type="match status" value="1"/>
</dbReference>
<dbReference type="PRINTS" id="PR00691">
    <property type="entry name" value="ADHESINB"/>
</dbReference>
<dbReference type="PANTHER" id="PTHR42953">
    <property type="entry name" value="HIGH-AFFINITY ZINC UPTAKE SYSTEM PROTEIN ZNUA-RELATED"/>
    <property type="match status" value="1"/>
</dbReference>
<evidence type="ECO:0000313" key="9">
    <source>
        <dbReference type="EMBL" id="MBJ3775590.1"/>
    </source>
</evidence>
<dbReference type="Proteomes" id="UP000609531">
    <property type="component" value="Unassembled WGS sequence"/>
</dbReference>
<evidence type="ECO:0000256" key="4">
    <source>
        <dbReference type="ARBA" id="ARBA00022723"/>
    </source>
</evidence>
<keyword evidence="10" id="KW-1185">Reference proteome</keyword>
<comment type="similarity">
    <text evidence="2 6">Belongs to the bacterial solute-binding protein 9 family.</text>
</comment>
<gene>
    <name evidence="9" type="ORF">JCR33_07840</name>
</gene>
<protein>
    <submittedName>
        <fullName evidence="9">Metal ABC transporter substrate-binding protein</fullName>
    </submittedName>
</protein>
<evidence type="ECO:0000256" key="2">
    <source>
        <dbReference type="ARBA" id="ARBA00011028"/>
    </source>
</evidence>
<dbReference type="GO" id="GO:0030313">
    <property type="term" value="C:cell envelope"/>
    <property type="evidence" value="ECO:0007669"/>
    <property type="project" value="UniProtKB-SubCell"/>
</dbReference>
<dbReference type="AlphaFoldDB" id="A0A934IPC0"/>
<sequence>MRRILLAAALAVSSAAAQAADLSVVATFSILGDMVKEVGGERVAVTTLVGPDGDTHMFQPTPIEARTLGDADVVVVNGLGLEGWIERLIDVSGFDGRVVVASQEIAPRPIDGEHPSHGAAADGAHAGHRHDHGVVDPHAWQDLANGRAYVTAIAEGLAAADPEGAATYAEHAASYRAELAALESDLRARIAALPAERRSVVTSHDAFGYFKDAYGIAFVAPQGVSTDADPSARDVAALIRQIRDEGIGAVFLENISDARLIRQIASETDARIGGRLFSDALSGPDGDAPTYLEMMRHNIDTLTAALGG</sequence>
<feature type="region of interest" description="Disordered" evidence="7">
    <location>
        <begin position="109"/>
        <end position="130"/>
    </location>
</feature>
<keyword evidence="3 6" id="KW-0813">Transport</keyword>
<proteinExistence type="inferred from homology"/>
<evidence type="ECO:0000256" key="8">
    <source>
        <dbReference type="SAM" id="SignalP"/>
    </source>
</evidence>
<dbReference type="GO" id="GO:0007155">
    <property type="term" value="P:cell adhesion"/>
    <property type="evidence" value="ECO:0007669"/>
    <property type="project" value="InterPro"/>
</dbReference>
<dbReference type="RefSeq" id="WP_198881471.1">
    <property type="nucleotide sequence ID" value="NZ_JAEKJA010000005.1"/>
</dbReference>
<name>A0A934IPC0_9HYPH</name>
<dbReference type="GO" id="GO:0046872">
    <property type="term" value="F:metal ion binding"/>
    <property type="evidence" value="ECO:0007669"/>
    <property type="project" value="UniProtKB-KW"/>
</dbReference>
<dbReference type="InterPro" id="IPR006129">
    <property type="entry name" value="AdhesinB"/>
</dbReference>
<comment type="caution">
    <text evidence="9">The sequence shown here is derived from an EMBL/GenBank/DDBJ whole genome shotgun (WGS) entry which is preliminary data.</text>
</comment>
<dbReference type="InterPro" id="IPR006128">
    <property type="entry name" value="Lipoprotein_PsaA-like"/>
</dbReference>
<organism evidence="9 10">
    <name type="scientific">Acuticoccus mangrovi</name>
    <dbReference type="NCBI Taxonomy" id="2796142"/>
    <lineage>
        <taxon>Bacteria</taxon>
        <taxon>Pseudomonadati</taxon>
        <taxon>Pseudomonadota</taxon>
        <taxon>Alphaproteobacteria</taxon>
        <taxon>Hyphomicrobiales</taxon>
        <taxon>Amorphaceae</taxon>
        <taxon>Acuticoccus</taxon>
    </lineage>
</organism>
<feature type="signal peptide" evidence="8">
    <location>
        <begin position="1"/>
        <end position="19"/>
    </location>
</feature>
<evidence type="ECO:0000256" key="6">
    <source>
        <dbReference type="RuleBase" id="RU003512"/>
    </source>
</evidence>
<dbReference type="SUPFAM" id="SSF53807">
    <property type="entry name" value="Helical backbone' metal receptor"/>
    <property type="match status" value="1"/>
</dbReference>
<reference evidence="9" key="1">
    <citation type="submission" date="2020-12" db="EMBL/GenBank/DDBJ databases">
        <title>Bacterial taxonomy.</title>
        <authorList>
            <person name="Pan X."/>
        </authorList>
    </citation>
    <scope>NUCLEOTIDE SEQUENCE</scope>
    <source>
        <strain evidence="9">B2012</strain>
    </source>
</reference>
<evidence type="ECO:0000256" key="5">
    <source>
        <dbReference type="ARBA" id="ARBA00022729"/>
    </source>
</evidence>
<dbReference type="InterPro" id="IPR050492">
    <property type="entry name" value="Bact_metal-bind_prot9"/>
</dbReference>
<dbReference type="Pfam" id="PF01297">
    <property type="entry name" value="ZnuA"/>
    <property type="match status" value="1"/>
</dbReference>